<protein>
    <submittedName>
        <fullName evidence="1">Uncharacterized protein</fullName>
    </submittedName>
</protein>
<keyword evidence="2" id="KW-1185">Reference proteome</keyword>
<accession>A0AAV3AAA8</accession>
<gene>
    <name evidence="1" type="ORF">GDO54_011838</name>
</gene>
<evidence type="ECO:0000313" key="1">
    <source>
        <dbReference type="EMBL" id="DBA24139.1"/>
    </source>
</evidence>
<sequence>MAAGTGAGLFALQQCKGWSQLHGNEMEVRKLIRKSLQPARPIRRGASDKAPLLMVNFRAEVMDCCKEEIKDHYSLWCSIGQLNGILKDPVIPRSPETPKKAQTKIKQDRITYSRDFLIQLSSLSVSRQKPKYLPDHPVVLDRPLPKLCENGPLSSTNVPA</sequence>
<evidence type="ECO:0000313" key="2">
    <source>
        <dbReference type="Proteomes" id="UP001181693"/>
    </source>
</evidence>
<dbReference type="Proteomes" id="UP001181693">
    <property type="component" value="Unassembled WGS sequence"/>
</dbReference>
<dbReference type="AlphaFoldDB" id="A0AAV3AAA8"/>
<organism evidence="1 2">
    <name type="scientific">Pyxicephalus adspersus</name>
    <name type="common">African bullfrog</name>
    <dbReference type="NCBI Taxonomy" id="30357"/>
    <lineage>
        <taxon>Eukaryota</taxon>
        <taxon>Metazoa</taxon>
        <taxon>Chordata</taxon>
        <taxon>Craniata</taxon>
        <taxon>Vertebrata</taxon>
        <taxon>Euteleostomi</taxon>
        <taxon>Amphibia</taxon>
        <taxon>Batrachia</taxon>
        <taxon>Anura</taxon>
        <taxon>Neobatrachia</taxon>
        <taxon>Ranoidea</taxon>
        <taxon>Pyxicephalidae</taxon>
        <taxon>Pyxicephalinae</taxon>
        <taxon>Pyxicephalus</taxon>
    </lineage>
</organism>
<reference evidence="1" key="1">
    <citation type="thesis" date="2020" institute="ProQuest LLC" country="789 East Eisenhower Parkway, Ann Arbor, MI, USA">
        <title>Comparative Genomics and Chromosome Evolution.</title>
        <authorList>
            <person name="Mudd A.B."/>
        </authorList>
    </citation>
    <scope>NUCLEOTIDE SEQUENCE</scope>
    <source>
        <strain evidence="1">1538</strain>
        <tissue evidence="1">Blood</tissue>
    </source>
</reference>
<dbReference type="EMBL" id="DYDO01000005">
    <property type="protein sequence ID" value="DBA24139.1"/>
    <property type="molecule type" value="Genomic_DNA"/>
</dbReference>
<name>A0AAV3AAA8_PYXAD</name>
<comment type="caution">
    <text evidence="1">The sequence shown here is derived from an EMBL/GenBank/DDBJ whole genome shotgun (WGS) entry which is preliminary data.</text>
</comment>
<proteinExistence type="predicted"/>